<accession>A0A2G2UVC6</accession>
<proteinExistence type="predicted"/>
<keyword evidence="1" id="KW-0732">Signal</keyword>
<evidence type="ECO:0000313" key="4">
    <source>
        <dbReference type="Proteomes" id="UP000222542"/>
    </source>
</evidence>
<dbReference type="STRING" id="4072.A0A2G2UVC6"/>
<name>A0A2G2UVC6_CAPAN</name>
<feature type="domain" description="AIR9-like A9" evidence="2">
    <location>
        <begin position="19"/>
        <end position="67"/>
    </location>
</feature>
<dbReference type="EMBL" id="AYRZ02021625">
    <property type="protein sequence ID" value="PHT24638.1"/>
    <property type="molecule type" value="Genomic_DNA"/>
</dbReference>
<comment type="caution">
    <text evidence="3">The sequence shown here is derived from an EMBL/GenBank/DDBJ whole genome shotgun (WGS) entry which is preliminary data.</text>
</comment>
<dbReference type="AlphaFoldDB" id="A0A2G2UVC6"/>
<feature type="chain" id="PRO_5013868320" description="AIR9-like A9 domain-containing protein" evidence="1">
    <location>
        <begin position="19"/>
        <end position="95"/>
    </location>
</feature>
<reference evidence="3 4" key="1">
    <citation type="journal article" date="2014" name="Nat. Genet.">
        <title>Genome sequence of the hot pepper provides insights into the evolution of pungency in Capsicum species.</title>
        <authorList>
            <person name="Kim S."/>
            <person name="Park M."/>
            <person name="Yeom S.I."/>
            <person name="Kim Y.M."/>
            <person name="Lee J.M."/>
            <person name="Lee H.A."/>
            <person name="Seo E."/>
            <person name="Choi J."/>
            <person name="Cheong K."/>
            <person name="Kim K.T."/>
            <person name="Jung K."/>
            <person name="Lee G.W."/>
            <person name="Oh S.K."/>
            <person name="Bae C."/>
            <person name="Kim S.B."/>
            <person name="Lee H.Y."/>
            <person name="Kim S.Y."/>
            <person name="Kim M.S."/>
            <person name="Kang B.C."/>
            <person name="Jo Y.D."/>
            <person name="Yang H.B."/>
            <person name="Jeong H.J."/>
            <person name="Kang W.H."/>
            <person name="Kwon J.K."/>
            <person name="Shin C."/>
            <person name="Lim J.Y."/>
            <person name="Park J.H."/>
            <person name="Huh J.H."/>
            <person name="Kim J.S."/>
            <person name="Kim B.D."/>
            <person name="Cohen O."/>
            <person name="Paran I."/>
            <person name="Suh M.C."/>
            <person name="Lee S.B."/>
            <person name="Kim Y.K."/>
            <person name="Shin Y."/>
            <person name="Noh S.J."/>
            <person name="Park J."/>
            <person name="Seo Y.S."/>
            <person name="Kwon S.Y."/>
            <person name="Kim H.A."/>
            <person name="Park J.M."/>
            <person name="Kim H.J."/>
            <person name="Choi S.B."/>
            <person name="Bosland P.W."/>
            <person name="Reeves G."/>
            <person name="Jo S.H."/>
            <person name="Lee B.W."/>
            <person name="Cho H.T."/>
            <person name="Choi H.S."/>
            <person name="Lee M.S."/>
            <person name="Yu Y."/>
            <person name="Do Choi Y."/>
            <person name="Park B.S."/>
            <person name="van Deynze A."/>
            <person name="Ashrafi H."/>
            <person name="Hill T."/>
            <person name="Kim W.T."/>
            <person name="Pai H.S."/>
            <person name="Ahn H.K."/>
            <person name="Yeam I."/>
            <person name="Giovannoni J.J."/>
            <person name="Rose J.K."/>
            <person name="Sorensen I."/>
            <person name="Lee S.J."/>
            <person name="Kim R.W."/>
            <person name="Choi I.Y."/>
            <person name="Choi B.S."/>
            <person name="Lim J.S."/>
            <person name="Lee Y.H."/>
            <person name="Choi D."/>
        </authorList>
    </citation>
    <scope>NUCLEOTIDE SEQUENCE [LARGE SCALE GENOMIC DNA]</scope>
    <source>
        <strain evidence="4">cv. CM334</strain>
    </source>
</reference>
<gene>
    <name evidence="3" type="ORF">T459_35803</name>
</gene>
<feature type="signal peptide" evidence="1">
    <location>
        <begin position="1"/>
        <end position="18"/>
    </location>
</feature>
<reference evidence="3 4" key="2">
    <citation type="journal article" date="2017" name="Genome Biol.">
        <title>New reference genome sequences of hot pepper reveal the massive evolution of plant disease-resistance genes by retroduplication.</title>
        <authorList>
            <person name="Kim S."/>
            <person name="Park J."/>
            <person name="Yeom S.I."/>
            <person name="Kim Y.M."/>
            <person name="Seo E."/>
            <person name="Kim K.T."/>
            <person name="Kim M.S."/>
            <person name="Lee J.M."/>
            <person name="Cheong K."/>
            <person name="Shin H.S."/>
            <person name="Kim S.B."/>
            <person name="Han K."/>
            <person name="Lee J."/>
            <person name="Park M."/>
            <person name="Lee H.A."/>
            <person name="Lee H.Y."/>
            <person name="Lee Y."/>
            <person name="Oh S."/>
            <person name="Lee J.H."/>
            <person name="Choi E."/>
            <person name="Choi E."/>
            <person name="Lee S.E."/>
            <person name="Jeon J."/>
            <person name="Kim H."/>
            <person name="Choi G."/>
            <person name="Song H."/>
            <person name="Lee J."/>
            <person name="Lee S.C."/>
            <person name="Kwon J.K."/>
            <person name="Lee H.Y."/>
            <person name="Koo N."/>
            <person name="Hong Y."/>
            <person name="Kim R.W."/>
            <person name="Kang W.H."/>
            <person name="Huh J.H."/>
            <person name="Kang B.C."/>
            <person name="Yang T.J."/>
            <person name="Lee Y.H."/>
            <person name="Bennetzen J.L."/>
            <person name="Choi D."/>
        </authorList>
    </citation>
    <scope>NUCLEOTIDE SEQUENCE [LARGE SCALE GENOMIC DNA]</scope>
    <source>
        <strain evidence="4">cv. CM334</strain>
    </source>
</reference>
<organism evidence="3 4">
    <name type="scientific">Capsicum annuum</name>
    <name type="common">Capsicum pepper</name>
    <dbReference type="NCBI Taxonomy" id="4072"/>
    <lineage>
        <taxon>Eukaryota</taxon>
        <taxon>Viridiplantae</taxon>
        <taxon>Streptophyta</taxon>
        <taxon>Embryophyta</taxon>
        <taxon>Tracheophyta</taxon>
        <taxon>Spermatophyta</taxon>
        <taxon>Magnoliopsida</taxon>
        <taxon>eudicotyledons</taxon>
        <taxon>Gunneridae</taxon>
        <taxon>Pentapetalae</taxon>
        <taxon>asterids</taxon>
        <taxon>lamiids</taxon>
        <taxon>Solanales</taxon>
        <taxon>Solanaceae</taxon>
        <taxon>Solanoideae</taxon>
        <taxon>Capsiceae</taxon>
        <taxon>Capsicum</taxon>
    </lineage>
</organism>
<evidence type="ECO:0000313" key="3">
    <source>
        <dbReference type="EMBL" id="PHT24638.1"/>
    </source>
</evidence>
<dbReference type="Proteomes" id="UP000222542">
    <property type="component" value="Unassembled WGS sequence"/>
</dbReference>
<dbReference type="Gramene" id="PHT24638">
    <property type="protein sequence ID" value="PHT24638"/>
    <property type="gene ID" value="T459_35803"/>
</dbReference>
<dbReference type="InterPro" id="IPR056284">
    <property type="entry name" value="AIR9-like_A9"/>
</dbReference>
<sequence>MPFFYCFLAINDWFFLLQVENDSGAMVSEFSGLLQYRISKDAIGKFISVKCTPVRDDGTVGEPRTYMGQERVRPELAAVLGFNIFSCSQSSTFKA</sequence>
<evidence type="ECO:0000259" key="2">
    <source>
        <dbReference type="Pfam" id="PF23197"/>
    </source>
</evidence>
<dbReference type="Pfam" id="PF23197">
    <property type="entry name" value="IG_AIR9"/>
    <property type="match status" value="1"/>
</dbReference>
<protein>
    <recommendedName>
        <fullName evidence="2">AIR9-like A9 domain-containing protein</fullName>
    </recommendedName>
</protein>
<keyword evidence="4" id="KW-1185">Reference proteome</keyword>
<evidence type="ECO:0000256" key="1">
    <source>
        <dbReference type="SAM" id="SignalP"/>
    </source>
</evidence>